<evidence type="ECO:0000256" key="1">
    <source>
        <dbReference type="ARBA" id="ARBA00004123"/>
    </source>
</evidence>
<dbReference type="InterPro" id="IPR027417">
    <property type="entry name" value="P-loop_NTPase"/>
</dbReference>
<evidence type="ECO:0000256" key="2">
    <source>
        <dbReference type="ARBA" id="ARBA00005334"/>
    </source>
</evidence>
<evidence type="ECO:0000256" key="3">
    <source>
        <dbReference type="ARBA" id="ARBA00019083"/>
    </source>
</evidence>
<feature type="region of interest" description="Disordered" evidence="7">
    <location>
        <begin position="1"/>
        <end position="45"/>
    </location>
</feature>
<evidence type="ECO:0000313" key="9">
    <source>
        <dbReference type="EMBL" id="KAF2725944.1"/>
    </source>
</evidence>
<accession>A0A9P4QJ99</accession>
<keyword evidence="5" id="KW-0238">DNA-binding</keyword>
<evidence type="ECO:0000313" key="10">
    <source>
        <dbReference type="Proteomes" id="UP000799441"/>
    </source>
</evidence>
<dbReference type="GO" id="GO:0005664">
    <property type="term" value="C:nuclear origin of replication recognition complex"/>
    <property type="evidence" value="ECO:0007669"/>
    <property type="project" value="TreeGrafter"/>
</dbReference>
<dbReference type="AlphaFoldDB" id="A0A9P4QJ99"/>
<keyword evidence="4" id="KW-0235">DNA replication</keyword>
<protein>
    <recommendedName>
        <fullName evidence="3">Origin recognition complex subunit 4</fullName>
    </recommendedName>
</protein>
<dbReference type="PANTHER" id="PTHR12087:SF0">
    <property type="entry name" value="ORIGIN RECOGNITION COMPLEX SUBUNIT 4"/>
    <property type="match status" value="1"/>
</dbReference>
<dbReference type="OrthoDB" id="343623at2759"/>
<keyword evidence="6" id="KW-0539">Nucleus</keyword>
<dbReference type="InterPro" id="IPR041664">
    <property type="entry name" value="AAA_16"/>
</dbReference>
<comment type="subcellular location">
    <subcellularLocation>
        <location evidence="1">Nucleus</location>
    </subcellularLocation>
</comment>
<dbReference type="SMART" id="SM00382">
    <property type="entry name" value="AAA"/>
    <property type="match status" value="1"/>
</dbReference>
<dbReference type="GO" id="GO:0003688">
    <property type="term" value="F:DNA replication origin binding"/>
    <property type="evidence" value="ECO:0007669"/>
    <property type="project" value="TreeGrafter"/>
</dbReference>
<name>A0A9P4QJ99_9PEZI</name>
<dbReference type="EMBL" id="MU003766">
    <property type="protein sequence ID" value="KAF2725944.1"/>
    <property type="molecule type" value="Genomic_DNA"/>
</dbReference>
<feature type="region of interest" description="Disordered" evidence="7">
    <location>
        <begin position="178"/>
        <end position="335"/>
    </location>
</feature>
<dbReference type="Pfam" id="PF14629">
    <property type="entry name" value="ORC4_C"/>
    <property type="match status" value="1"/>
</dbReference>
<evidence type="ECO:0000256" key="6">
    <source>
        <dbReference type="ARBA" id="ARBA00023242"/>
    </source>
</evidence>
<dbReference type="GO" id="GO:0006270">
    <property type="term" value="P:DNA replication initiation"/>
    <property type="evidence" value="ECO:0007669"/>
    <property type="project" value="TreeGrafter"/>
</dbReference>
<dbReference type="SUPFAM" id="SSF52540">
    <property type="entry name" value="P-loop containing nucleoside triphosphate hydrolases"/>
    <property type="match status" value="1"/>
</dbReference>
<dbReference type="Gene3D" id="3.40.50.300">
    <property type="entry name" value="P-loop containing nucleotide triphosphate hydrolases"/>
    <property type="match status" value="1"/>
</dbReference>
<proteinExistence type="inferred from homology"/>
<dbReference type="Proteomes" id="UP000799441">
    <property type="component" value="Unassembled WGS sequence"/>
</dbReference>
<dbReference type="InterPro" id="IPR016527">
    <property type="entry name" value="ORC4"/>
</dbReference>
<evidence type="ECO:0000259" key="8">
    <source>
        <dbReference type="SMART" id="SM00382"/>
    </source>
</evidence>
<feature type="compositionally biased region" description="Polar residues" evidence="7">
    <location>
        <begin position="30"/>
        <end position="43"/>
    </location>
</feature>
<reference evidence="9" key="1">
    <citation type="journal article" date="2020" name="Stud. Mycol.">
        <title>101 Dothideomycetes genomes: a test case for predicting lifestyles and emergence of pathogens.</title>
        <authorList>
            <person name="Haridas S."/>
            <person name="Albert R."/>
            <person name="Binder M."/>
            <person name="Bloem J."/>
            <person name="Labutti K."/>
            <person name="Salamov A."/>
            <person name="Andreopoulos B."/>
            <person name="Baker S."/>
            <person name="Barry K."/>
            <person name="Bills G."/>
            <person name="Bluhm B."/>
            <person name="Cannon C."/>
            <person name="Castanera R."/>
            <person name="Culley D."/>
            <person name="Daum C."/>
            <person name="Ezra D."/>
            <person name="Gonzalez J."/>
            <person name="Henrissat B."/>
            <person name="Kuo A."/>
            <person name="Liang C."/>
            <person name="Lipzen A."/>
            <person name="Lutzoni F."/>
            <person name="Magnuson J."/>
            <person name="Mondo S."/>
            <person name="Nolan M."/>
            <person name="Ohm R."/>
            <person name="Pangilinan J."/>
            <person name="Park H.-J."/>
            <person name="Ramirez L."/>
            <person name="Alfaro M."/>
            <person name="Sun H."/>
            <person name="Tritt A."/>
            <person name="Yoshinaga Y."/>
            <person name="Zwiers L.-H."/>
            <person name="Turgeon B."/>
            <person name="Goodwin S."/>
            <person name="Spatafora J."/>
            <person name="Crous P."/>
            <person name="Grigoriev I."/>
        </authorList>
    </citation>
    <scope>NUCLEOTIDE SEQUENCE</scope>
    <source>
        <strain evidence="9">CBS 116435</strain>
    </source>
</reference>
<feature type="region of interest" description="Disordered" evidence="7">
    <location>
        <begin position="77"/>
        <end position="150"/>
    </location>
</feature>
<gene>
    <name evidence="9" type="ORF">K431DRAFT_280676</name>
</gene>
<evidence type="ECO:0000256" key="4">
    <source>
        <dbReference type="ARBA" id="ARBA00022705"/>
    </source>
</evidence>
<sequence>MDYERSAKRRRTDISNNPPHDAVTAIPKPTINSANGQNITLNTGRKEGLDQAADGAASAEAIWLIAKEQSAAYRARARAKAASNRQQTTDVVHSSPAGRQQLGNQAKTVQQSTGKLKPVKKQLDPLRNHRKASSSPQKAAVPSRGGSSLGIFKQFRSPKIAAQGSGSSLKLRDRLEQAKADGEPTNGLSNTTRDDLDADDQDADDQEDELANDIPPPVVAGRRSHAAQTKATDTPKAVRQPKAATPKTFEDEIREIEAKAQETARTEEDEDEGVVVVRRTGRRPCPKRMMDDPDPGRLGADDSIAVAKVLDRRKTQTPNRSRPTSPQPSRVSEIKRRQNAIDVADHKAMSPKRAEVSTESLNPVLSALVPHKRSVSLEPAQLESVRDILLERVAGHRPSKLANLNDELAKVSNVLLQTIIAGESNSLLLIGACGSGKSALLENILQEQSVKHADDFHVVRLNGFLQTDDKIALREIWRQLGRDMGVLDEHENASRNVADTLATLLALLSHPAEMGQEPAQDHISKSVIFILDEFDQFAHHPRQTLLYNLFDVAQSRKAPIAVIGLTTRFNVTEQLEKRVKSRFSHRYVHLSLPKSFTAFQDIIRTSLTISEDDLSNLGRWNSKDRSQVKDKWSNIIELLLTDPSLETHIRRIYYTTKLVSDFLTSLVVPLATLPTSAALTSEAILEHVRSSLAANYILPPDSKLALLQSLSTLQMALLICAARLVAIYSMDTINFLLVYEEYKALASKAKLQATASGMAGPGAGARLWSKDVAKGAWGELVEIGLILEDGRGGAGSGRCEVGLEEIGRSNADLGSWGRWCREI</sequence>
<keyword evidence="10" id="KW-1185">Reference proteome</keyword>
<dbReference type="InterPro" id="IPR032705">
    <property type="entry name" value="ORC4_C"/>
</dbReference>
<dbReference type="Pfam" id="PF13191">
    <property type="entry name" value="AAA_16"/>
    <property type="match status" value="1"/>
</dbReference>
<evidence type="ECO:0000256" key="5">
    <source>
        <dbReference type="ARBA" id="ARBA00023125"/>
    </source>
</evidence>
<organism evidence="9 10">
    <name type="scientific">Polychaeton citri CBS 116435</name>
    <dbReference type="NCBI Taxonomy" id="1314669"/>
    <lineage>
        <taxon>Eukaryota</taxon>
        <taxon>Fungi</taxon>
        <taxon>Dikarya</taxon>
        <taxon>Ascomycota</taxon>
        <taxon>Pezizomycotina</taxon>
        <taxon>Dothideomycetes</taxon>
        <taxon>Dothideomycetidae</taxon>
        <taxon>Capnodiales</taxon>
        <taxon>Capnodiaceae</taxon>
        <taxon>Polychaeton</taxon>
    </lineage>
</organism>
<dbReference type="PANTHER" id="PTHR12087">
    <property type="entry name" value="ORIGIN RECOGNITION COMPLEX SUBUNIT 4"/>
    <property type="match status" value="1"/>
</dbReference>
<feature type="compositionally biased region" description="Polar residues" evidence="7">
    <location>
        <begin position="316"/>
        <end position="330"/>
    </location>
</feature>
<feature type="domain" description="AAA+ ATPase" evidence="8">
    <location>
        <begin position="423"/>
        <end position="593"/>
    </location>
</feature>
<comment type="similarity">
    <text evidence="2">Belongs to the ORC4 family.</text>
</comment>
<dbReference type="InterPro" id="IPR003593">
    <property type="entry name" value="AAA+_ATPase"/>
</dbReference>
<feature type="compositionally biased region" description="Polar residues" evidence="7">
    <location>
        <begin position="83"/>
        <end position="114"/>
    </location>
</feature>
<evidence type="ECO:0000256" key="7">
    <source>
        <dbReference type="SAM" id="MobiDB-lite"/>
    </source>
</evidence>
<dbReference type="FunFam" id="3.40.50.300:FF:001597">
    <property type="entry name" value="Origin recognition complex subunit Orc4"/>
    <property type="match status" value="1"/>
</dbReference>
<comment type="caution">
    <text evidence="9">The sequence shown here is derived from an EMBL/GenBank/DDBJ whole genome shotgun (WGS) entry which is preliminary data.</text>
</comment>
<feature type="compositionally biased region" description="Basic and acidic residues" evidence="7">
    <location>
        <begin position="248"/>
        <end position="266"/>
    </location>
</feature>
<feature type="compositionally biased region" description="Acidic residues" evidence="7">
    <location>
        <begin position="196"/>
        <end position="211"/>
    </location>
</feature>